<evidence type="ECO:0000313" key="3">
    <source>
        <dbReference type="Proteomes" id="UP000633943"/>
    </source>
</evidence>
<keyword evidence="1" id="KW-0732">Signal</keyword>
<evidence type="ECO:0000313" key="2">
    <source>
        <dbReference type="EMBL" id="NMG16052.1"/>
    </source>
</evidence>
<evidence type="ECO:0008006" key="4">
    <source>
        <dbReference type="Google" id="ProtNLM"/>
    </source>
</evidence>
<proteinExistence type="predicted"/>
<dbReference type="EMBL" id="WTVP01000027">
    <property type="protein sequence ID" value="NMG16052.1"/>
    <property type="molecule type" value="Genomic_DNA"/>
</dbReference>
<protein>
    <recommendedName>
        <fullName evidence="4">DnrO protein</fullName>
    </recommendedName>
</protein>
<evidence type="ECO:0000256" key="1">
    <source>
        <dbReference type="SAM" id="SignalP"/>
    </source>
</evidence>
<dbReference type="RefSeq" id="WP_169202654.1">
    <property type="nucleotide sequence ID" value="NZ_CP059467.1"/>
</dbReference>
<name>A0ABX1NX32_9RHOO</name>
<dbReference type="Proteomes" id="UP000633943">
    <property type="component" value="Unassembled WGS sequence"/>
</dbReference>
<feature type="chain" id="PRO_5047544260" description="DnrO protein" evidence="1">
    <location>
        <begin position="30"/>
        <end position="158"/>
    </location>
</feature>
<gene>
    <name evidence="2" type="ORF">GPA24_10960</name>
</gene>
<organism evidence="2 3">
    <name type="scientific">Aromatoleum bremense</name>
    <dbReference type="NCBI Taxonomy" id="76115"/>
    <lineage>
        <taxon>Bacteria</taxon>
        <taxon>Pseudomonadati</taxon>
        <taxon>Pseudomonadota</taxon>
        <taxon>Betaproteobacteria</taxon>
        <taxon>Rhodocyclales</taxon>
        <taxon>Rhodocyclaceae</taxon>
        <taxon>Aromatoleum</taxon>
    </lineage>
</organism>
<comment type="caution">
    <text evidence="2">The sequence shown here is derived from an EMBL/GenBank/DDBJ whole genome shotgun (WGS) entry which is preliminary data.</text>
</comment>
<feature type="signal peptide" evidence="1">
    <location>
        <begin position="1"/>
        <end position="29"/>
    </location>
</feature>
<reference evidence="2 3" key="1">
    <citation type="submission" date="2019-12" db="EMBL/GenBank/DDBJ databases">
        <title>Comparative genomics gives insights into the taxonomy of the Azoarcus-Aromatoleum group and reveals separate origins of nif in the plant-associated Azoarcus and non-plant-associated Aromatoleum sub-groups.</title>
        <authorList>
            <person name="Lafos M."/>
            <person name="Maluk M."/>
            <person name="Batista M."/>
            <person name="Junghare M."/>
            <person name="Carmona M."/>
            <person name="Faoro H."/>
            <person name="Cruz L.M."/>
            <person name="Battistoni F."/>
            <person name="De Souza E."/>
            <person name="Pedrosa F."/>
            <person name="Chen W.-M."/>
            <person name="Poole P.S."/>
            <person name="Dixon R.A."/>
            <person name="James E.K."/>
        </authorList>
    </citation>
    <scope>NUCLEOTIDE SEQUENCE [LARGE SCALE GENOMIC DNA]</scope>
    <source>
        <strain evidence="2 3">PbN1</strain>
    </source>
</reference>
<sequence length="158" mass="16932">MNAKSARKLVVACALALSGVAGVSIGAVAADFQAPSTQADVKWQTDPALEQGMLNIRAVVEQSLPRIRANQFGDEHYNALGQAIETQAAYIVKNCKLEPAADAVLHDLLQDVSSGIDRVTARTAENQRTHGVSYIIAALDNYGRHFDHAGWTPIKVVP</sequence>
<keyword evidence="3" id="KW-1185">Reference proteome</keyword>
<accession>A0ABX1NX32</accession>